<dbReference type="Pfam" id="PF04354">
    <property type="entry name" value="ZipA_C"/>
    <property type="match status" value="1"/>
</dbReference>
<dbReference type="Gene3D" id="3.30.1400.10">
    <property type="entry name" value="ZipA, C-terminal FtsZ-binding domain"/>
    <property type="match status" value="1"/>
</dbReference>
<dbReference type="InterPro" id="IPR007449">
    <property type="entry name" value="ZipA_FtsZ-bd_C"/>
</dbReference>
<keyword evidence="7" id="KW-1185">Reference proteome</keyword>
<keyword evidence="2 4" id="KW-0472">Membrane</keyword>
<dbReference type="InterPro" id="IPR036765">
    <property type="entry name" value="ZipA_FtsZ-bd_C_sf"/>
</dbReference>
<evidence type="ECO:0000313" key="7">
    <source>
        <dbReference type="Proteomes" id="UP000466130"/>
    </source>
</evidence>
<dbReference type="Proteomes" id="UP000466130">
    <property type="component" value="Unassembled WGS sequence"/>
</dbReference>
<keyword evidence="2" id="KW-1003">Cell membrane</keyword>
<comment type="caution">
    <text evidence="6">The sequence shown here is derived from an EMBL/GenBank/DDBJ whole genome shotgun (WGS) entry which is preliminary data.</text>
</comment>
<protein>
    <recommendedName>
        <fullName evidence="1">Cell division protein ZipA</fullName>
    </recommendedName>
</protein>
<gene>
    <name evidence="6" type="ORF">F1978_07310</name>
</gene>
<feature type="transmembrane region" description="Helical" evidence="4">
    <location>
        <begin position="6"/>
        <end position="30"/>
    </location>
</feature>
<dbReference type="SUPFAM" id="SSF64383">
    <property type="entry name" value="Cell-division protein ZipA, C-terminal domain"/>
    <property type="match status" value="1"/>
</dbReference>
<evidence type="ECO:0000256" key="3">
    <source>
        <dbReference type="SAM" id="MobiDB-lite"/>
    </source>
</evidence>
<feature type="compositionally biased region" description="Pro residues" evidence="3">
    <location>
        <begin position="51"/>
        <end position="66"/>
    </location>
</feature>
<comment type="similarity">
    <text evidence="1">Belongs to the ZipA family.</text>
</comment>
<evidence type="ECO:0000259" key="5">
    <source>
        <dbReference type="Pfam" id="PF04354"/>
    </source>
</evidence>
<reference evidence="6 7" key="1">
    <citation type="submission" date="2019-09" db="EMBL/GenBank/DDBJ databases">
        <title>The Halomonas whole genome shotgun (WGS).</title>
        <authorList>
            <person name="Xie Z."/>
        </authorList>
    </citation>
    <scope>NUCLEOTIDE SEQUENCE [LARGE SCALE GENOMIC DNA]</scope>
    <source>
        <strain evidence="6 7">NBT06E8</strain>
    </source>
</reference>
<dbReference type="EMBL" id="VWRT01000005">
    <property type="protein sequence ID" value="KAE8438751.1"/>
    <property type="molecule type" value="Genomic_DNA"/>
</dbReference>
<evidence type="ECO:0000256" key="2">
    <source>
        <dbReference type="RuleBase" id="RU003613"/>
    </source>
</evidence>
<evidence type="ECO:0000313" key="6">
    <source>
        <dbReference type="EMBL" id="KAE8438751.1"/>
    </source>
</evidence>
<evidence type="ECO:0000256" key="4">
    <source>
        <dbReference type="SAM" id="Phobius"/>
    </source>
</evidence>
<comment type="subcellular location">
    <subcellularLocation>
        <location evidence="2">Cell inner membrane</location>
        <topology evidence="2">Single-pass type I membrane protein</topology>
    </subcellularLocation>
</comment>
<keyword evidence="1" id="KW-0131">Cell cycle</keyword>
<proteinExistence type="inferred from homology"/>
<sequence length="200" mass="21955">MDTTSLPILLAFTSLLLGVVAVVIFAYVVLPKRRRAKTKAKAKATEAPAPVATPTPPPADEPPPAPTKRTGKVKQHSLFVIFNQPDDTTDARLTEWLRSKGAHYDAIKKVFLIDGQQASNPITVANAFPPGEMPDLLRGETHEPIRGVSLLVKPPLHKRRNQQMHVYVELAKEMNETFSGDMLDADREPASESTYAQIIG</sequence>
<keyword evidence="4" id="KW-1133">Transmembrane helix</keyword>
<keyword evidence="2 4" id="KW-0812">Transmembrane</keyword>
<feature type="domain" description="ZipA C-terminal FtsZ-binding" evidence="5">
    <location>
        <begin position="119"/>
        <end position="198"/>
    </location>
</feature>
<dbReference type="RefSeq" id="WP_153842978.1">
    <property type="nucleotide sequence ID" value="NZ_CP048602.1"/>
</dbReference>
<accession>A0ABQ6X9Q6</accession>
<organism evidence="6 7">
    <name type="scientific">Vreelandella piezotolerans</name>
    <dbReference type="NCBI Taxonomy" id="2609667"/>
    <lineage>
        <taxon>Bacteria</taxon>
        <taxon>Pseudomonadati</taxon>
        <taxon>Pseudomonadota</taxon>
        <taxon>Gammaproteobacteria</taxon>
        <taxon>Oceanospirillales</taxon>
        <taxon>Halomonadaceae</taxon>
        <taxon>Vreelandella</taxon>
    </lineage>
</organism>
<name>A0ABQ6X9Q6_9GAMM</name>
<feature type="region of interest" description="Disordered" evidence="3">
    <location>
        <begin position="39"/>
        <end position="73"/>
    </location>
</feature>
<keyword evidence="2" id="KW-0997">Cell inner membrane</keyword>
<evidence type="ECO:0000256" key="1">
    <source>
        <dbReference type="RuleBase" id="RU003612"/>
    </source>
</evidence>
<keyword evidence="1" id="KW-0132">Cell division</keyword>
<comment type="function">
    <text evidence="1">Essential cell division protein that stabilizes the FtsZ protofilaments by cross-linking them and that serves as a cytoplasmic membrane anchor for the Z ring. Also required for the recruitment to the septal ring of downstream cell division proteins.</text>
</comment>